<dbReference type="PANTHER" id="PTHR48466">
    <property type="entry name" value="OS10G0509000 PROTEIN-RELATED"/>
    <property type="match status" value="1"/>
</dbReference>
<dbReference type="SUPFAM" id="SSF48334">
    <property type="entry name" value="DNA repair protein MutS, domain III"/>
    <property type="match status" value="1"/>
</dbReference>
<gene>
    <name evidence="8" type="primary">mutS2</name>
    <name evidence="8" type="synonym">rqcU</name>
    <name evidence="11" type="ORF">H8S23_11815</name>
</gene>
<evidence type="ECO:0000256" key="4">
    <source>
        <dbReference type="ARBA" id="ARBA00022801"/>
    </source>
</evidence>
<dbReference type="SUPFAM" id="SSF52540">
    <property type="entry name" value="P-loop containing nucleoside triphosphate hydrolases"/>
    <property type="match status" value="1"/>
</dbReference>
<dbReference type="GO" id="GO:0019843">
    <property type="term" value="F:rRNA binding"/>
    <property type="evidence" value="ECO:0007669"/>
    <property type="project" value="UniProtKB-UniRule"/>
</dbReference>
<dbReference type="EC" id="3.1.-.-" evidence="8"/>
<dbReference type="PIRSF" id="PIRSF005814">
    <property type="entry name" value="MutS_YshD"/>
    <property type="match status" value="1"/>
</dbReference>
<keyword evidence="12" id="KW-1185">Reference proteome</keyword>
<dbReference type="Gene3D" id="3.30.1370.110">
    <property type="match status" value="1"/>
</dbReference>
<dbReference type="Pfam" id="PF00488">
    <property type="entry name" value="MutS_V"/>
    <property type="match status" value="1"/>
</dbReference>
<dbReference type="FunFam" id="3.40.50.300:FF:000830">
    <property type="entry name" value="Endonuclease MutS2"/>
    <property type="match status" value="1"/>
</dbReference>
<comment type="similarity">
    <text evidence="8">Belongs to the DNA mismatch repair MutS family. MutS2 subfamily.</text>
</comment>
<protein>
    <recommendedName>
        <fullName evidence="8">Endonuclease MutS2</fullName>
        <ecNumber evidence="8">3.1.-.-</ecNumber>
    </recommendedName>
    <alternativeName>
        <fullName evidence="8">Ribosome-associated protein quality control-upstream factor</fullName>
        <shortName evidence="8">RQC-upstream factor</shortName>
        <shortName evidence="8">RqcU</shortName>
        <ecNumber evidence="8">3.6.4.-</ecNumber>
    </alternativeName>
</protein>
<comment type="subunit">
    <text evidence="8">Homodimer. Binds to stalled ribosomes, contacting rRNA.</text>
</comment>
<evidence type="ECO:0000256" key="9">
    <source>
        <dbReference type="SAM" id="Coils"/>
    </source>
</evidence>
<keyword evidence="6 8" id="KW-0694">RNA-binding</keyword>
<dbReference type="EMBL" id="JACONZ010000004">
    <property type="protein sequence ID" value="MBC5582194.1"/>
    <property type="molecule type" value="Genomic_DNA"/>
</dbReference>
<keyword evidence="2 8" id="KW-0699">rRNA-binding</keyword>
<comment type="function">
    <text evidence="8">Endonuclease that is involved in the suppression of homologous recombination and thus may have a key role in the control of bacterial genetic diversity.</text>
</comment>
<sequence>MKEKYLKNLEFYKIVEQAAQNCVCPEAADRLRAVQPCADPEEMRHALAMTDAMTVRYLRLGGPRLSGVEDVMAAVQRAEKGGVLSMAELLLVGRTLRNFEALNSWYHAEEAKVQTDGGVLDDLFYSITENAGLSRSIFDSILSETEMADAASDALYDIRRKIRSAESGIRDRLEHMIRSPGTQKYLQDAVVSMRSGRFVVPVKAEFRGEVGGVIHDVSSSGATLFVEPSAVVELNARILQLRSQEQEEIQRILSVFSGAVAAMQPLFGVSYDAMLRVDLLLAKARLAADQAAAMPRVTDGYGFSLLHARHPLLDKKKAVPVDISLGRDYDTMIITGPNTGGKTVSLKTAGLLLAMASCGFLIPASERSEVCRFRDILVDIGDEQSIEQSLSTFSGHITNIVEILKEAGPDTLVLLDELGAGTDPAEGASLAVSVIETLRERGSRIMATTHYGELKVFALETEGVQNAGCEFDLETLRPTYRLSVGVPGRSNAFVIGEKLGLPDQVIDRAKRHLSAEDKRFETVLGQLEDLKLEIKEDKAEIERLRYAAENQLDSAKEERDKLIRQGEEELAAARRRAKELEQKVQDTAYGLMDEMKALQKKENLSAAQKLQRARQIARRDALGVTAGLGSEPEVKNYVPLTSVKVGQVVVMADIGRSATVKNLPDKNGMVEVLCGAIKTKVPLSSLMAAAEPKNKKAPSPKYRSSGANANVTRTPAMEINLIGLTAEEAVMEAERFIDSAVLSGMTQVYLIHGKGAGILRKALHAMLKTNKSVESYRLGNYGEGEDGVSIVCLR</sequence>
<evidence type="ECO:0000256" key="2">
    <source>
        <dbReference type="ARBA" id="ARBA00022730"/>
    </source>
</evidence>
<dbReference type="EC" id="3.6.4.-" evidence="8"/>
<evidence type="ECO:0000256" key="7">
    <source>
        <dbReference type="ARBA" id="ARBA00023125"/>
    </source>
</evidence>
<feature type="coiled-coil region" evidence="9">
    <location>
        <begin position="520"/>
        <end position="583"/>
    </location>
</feature>
<keyword evidence="3 8" id="KW-0547">Nucleotide-binding</keyword>
<dbReference type="InterPro" id="IPR036187">
    <property type="entry name" value="DNA_mismatch_repair_MutS_sf"/>
</dbReference>
<evidence type="ECO:0000256" key="8">
    <source>
        <dbReference type="HAMAP-Rule" id="MF_00092"/>
    </source>
</evidence>
<dbReference type="Proteomes" id="UP000659630">
    <property type="component" value="Unassembled WGS sequence"/>
</dbReference>
<keyword evidence="9" id="KW-0175">Coiled coil</keyword>
<dbReference type="InterPro" id="IPR045076">
    <property type="entry name" value="MutS"/>
</dbReference>
<comment type="caution">
    <text evidence="11">The sequence shown here is derived from an EMBL/GenBank/DDBJ whole genome shotgun (WGS) entry which is preliminary data.</text>
</comment>
<comment type="function">
    <text evidence="8">Acts as a ribosome collision sensor, splitting the ribosome into its 2 subunits. Detects stalled/collided 70S ribosomes which it binds and splits by an ATP-hydrolysis driven conformational change. Acts upstream of the ribosome quality control system (RQC), a ribosome-associated complex that mediates the extraction of incompletely synthesized nascent chains from stalled ribosomes and their subsequent degradation. Probably generates substrates for RQC.</text>
</comment>
<evidence type="ECO:0000256" key="6">
    <source>
        <dbReference type="ARBA" id="ARBA00022884"/>
    </source>
</evidence>
<dbReference type="GO" id="GO:0030983">
    <property type="term" value="F:mismatched DNA binding"/>
    <property type="evidence" value="ECO:0007669"/>
    <property type="project" value="InterPro"/>
</dbReference>
<keyword evidence="7 8" id="KW-0238">DNA-binding</keyword>
<dbReference type="PANTHER" id="PTHR48466:SF2">
    <property type="entry name" value="OS10G0509000 PROTEIN"/>
    <property type="match status" value="1"/>
</dbReference>
<dbReference type="InterPro" id="IPR005747">
    <property type="entry name" value="MutS2"/>
</dbReference>
<dbReference type="RefSeq" id="WP_186888539.1">
    <property type="nucleotide sequence ID" value="NZ_JACONZ010000004.1"/>
</dbReference>
<dbReference type="SMART" id="SM00534">
    <property type="entry name" value="MUTSac"/>
    <property type="match status" value="1"/>
</dbReference>
<feature type="binding site" evidence="8">
    <location>
        <begin position="336"/>
        <end position="343"/>
    </location>
    <ligand>
        <name>ATP</name>
        <dbReference type="ChEBI" id="CHEBI:30616"/>
    </ligand>
</feature>
<evidence type="ECO:0000256" key="1">
    <source>
        <dbReference type="ARBA" id="ARBA00022722"/>
    </source>
</evidence>
<dbReference type="SMART" id="SM00533">
    <property type="entry name" value="MUTSd"/>
    <property type="match status" value="1"/>
</dbReference>
<keyword evidence="5 8" id="KW-0067">ATP-binding</keyword>
<dbReference type="CDD" id="cd03280">
    <property type="entry name" value="ABC_MutS2"/>
    <property type="match status" value="1"/>
</dbReference>
<dbReference type="NCBIfam" id="TIGR01069">
    <property type="entry name" value="mutS2"/>
    <property type="match status" value="1"/>
</dbReference>
<dbReference type="InterPro" id="IPR000432">
    <property type="entry name" value="DNA_mismatch_repair_MutS_C"/>
</dbReference>
<evidence type="ECO:0000313" key="12">
    <source>
        <dbReference type="Proteomes" id="UP000659630"/>
    </source>
</evidence>
<feature type="domain" description="Smr" evidence="10">
    <location>
        <begin position="719"/>
        <end position="794"/>
    </location>
</feature>
<dbReference type="GO" id="GO:0016887">
    <property type="term" value="F:ATP hydrolysis activity"/>
    <property type="evidence" value="ECO:0007669"/>
    <property type="project" value="InterPro"/>
</dbReference>
<dbReference type="GO" id="GO:0004519">
    <property type="term" value="F:endonuclease activity"/>
    <property type="evidence" value="ECO:0007669"/>
    <property type="project" value="UniProtKB-UniRule"/>
</dbReference>
<dbReference type="InterPro" id="IPR036063">
    <property type="entry name" value="Smr_dom_sf"/>
</dbReference>
<dbReference type="GO" id="GO:0005524">
    <property type="term" value="F:ATP binding"/>
    <property type="evidence" value="ECO:0007669"/>
    <property type="project" value="UniProtKB-UniRule"/>
</dbReference>
<dbReference type="InterPro" id="IPR007696">
    <property type="entry name" value="DNA_mismatch_repair_MutS_core"/>
</dbReference>
<keyword evidence="8 11" id="KW-0255">Endonuclease</keyword>
<keyword evidence="4 8" id="KW-0378">Hydrolase</keyword>
<dbReference type="AlphaFoldDB" id="A0A923IAP1"/>
<dbReference type="Pfam" id="PF01713">
    <property type="entry name" value="Smr"/>
    <property type="match status" value="1"/>
</dbReference>
<dbReference type="InterPro" id="IPR046893">
    <property type="entry name" value="MSSS"/>
</dbReference>
<dbReference type="SUPFAM" id="SSF160443">
    <property type="entry name" value="SMR domain-like"/>
    <property type="match status" value="1"/>
</dbReference>
<dbReference type="SMART" id="SM00463">
    <property type="entry name" value="SMR"/>
    <property type="match status" value="1"/>
</dbReference>
<organism evidence="11 12">
    <name type="scientific">Anaerofilum hominis</name>
    <dbReference type="NCBI Taxonomy" id="2763016"/>
    <lineage>
        <taxon>Bacteria</taxon>
        <taxon>Bacillati</taxon>
        <taxon>Bacillota</taxon>
        <taxon>Clostridia</taxon>
        <taxon>Eubacteriales</taxon>
        <taxon>Oscillospiraceae</taxon>
        <taxon>Anaerofilum</taxon>
    </lineage>
</organism>
<dbReference type="GO" id="GO:0045910">
    <property type="term" value="P:negative regulation of DNA recombination"/>
    <property type="evidence" value="ECO:0007669"/>
    <property type="project" value="InterPro"/>
</dbReference>
<dbReference type="InterPro" id="IPR027417">
    <property type="entry name" value="P-loop_NTPase"/>
</dbReference>
<dbReference type="PROSITE" id="PS50828">
    <property type="entry name" value="SMR"/>
    <property type="match status" value="1"/>
</dbReference>
<dbReference type="HAMAP" id="MF_00092">
    <property type="entry name" value="MutS2"/>
    <property type="match status" value="1"/>
</dbReference>
<name>A0A923IAP1_9FIRM</name>
<dbReference type="Pfam" id="PF20297">
    <property type="entry name" value="MSSS"/>
    <property type="match status" value="1"/>
</dbReference>
<reference evidence="11" key="1">
    <citation type="submission" date="2020-08" db="EMBL/GenBank/DDBJ databases">
        <title>Genome public.</title>
        <authorList>
            <person name="Liu C."/>
            <person name="Sun Q."/>
        </authorList>
    </citation>
    <scope>NUCLEOTIDE SEQUENCE</scope>
    <source>
        <strain evidence="11">BX8</strain>
    </source>
</reference>
<evidence type="ECO:0000256" key="5">
    <source>
        <dbReference type="ARBA" id="ARBA00022840"/>
    </source>
</evidence>
<evidence type="ECO:0000256" key="3">
    <source>
        <dbReference type="ARBA" id="ARBA00022741"/>
    </source>
</evidence>
<accession>A0A923IAP1</accession>
<dbReference type="Gene3D" id="3.40.50.300">
    <property type="entry name" value="P-loop containing nucleotide triphosphate hydrolases"/>
    <property type="match status" value="1"/>
</dbReference>
<dbReference type="GO" id="GO:0072344">
    <property type="term" value="P:rescue of stalled ribosome"/>
    <property type="evidence" value="ECO:0007669"/>
    <property type="project" value="UniProtKB-UniRule"/>
</dbReference>
<proteinExistence type="inferred from homology"/>
<dbReference type="GO" id="GO:0043023">
    <property type="term" value="F:ribosomal large subunit binding"/>
    <property type="evidence" value="ECO:0007669"/>
    <property type="project" value="UniProtKB-UniRule"/>
</dbReference>
<evidence type="ECO:0000313" key="11">
    <source>
        <dbReference type="EMBL" id="MBC5582194.1"/>
    </source>
</evidence>
<dbReference type="InterPro" id="IPR002625">
    <property type="entry name" value="Smr_dom"/>
</dbReference>
<dbReference type="GO" id="GO:0140664">
    <property type="term" value="F:ATP-dependent DNA damage sensor activity"/>
    <property type="evidence" value="ECO:0007669"/>
    <property type="project" value="InterPro"/>
</dbReference>
<keyword evidence="1 8" id="KW-0540">Nuclease</keyword>
<evidence type="ECO:0000259" key="10">
    <source>
        <dbReference type="PROSITE" id="PS50828"/>
    </source>
</evidence>
<dbReference type="PROSITE" id="PS00486">
    <property type="entry name" value="DNA_MISMATCH_REPAIR_2"/>
    <property type="match status" value="1"/>
</dbReference>
<dbReference type="GO" id="GO:0006298">
    <property type="term" value="P:mismatch repair"/>
    <property type="evidence" value="ECO:0007669"/>
    <property type="project" value="InterPro"/>
</dbReference>